<keyword evidence="1" id="KW-1133">Transmembrane helix</keyword>
<evidence type="ECO:0000256" key="1">
    <source>
        <dbReference type="SAM" id="Phobius"/>
    </source>
</evidence>
<feature type="transmembrane region" description="Helical" evidence="1">
    <location>
        <begin position="179"/>
        <end position="200"/>
    </location>
</feature>
<dbReference type="RefSeq" id="WP_203915323.1">
    <property type="nucleotide sequence ID" value="NZ_BONY01000146.1"/>
</dbReference>
<comment type="caution">
    <text evidence="2">The sequence shown here is derived from an EMBL/GenBank/DDBJ whole genome shotgun (WGS) entry which is preliminary data.</text>
</comment>
<name>A0A8J3QKX0_9ACTN</name>
<feature type="transmembrane region" description="Helical" evidence="1">
    <location>
        <begin position="77"/>
        <end position="96"/>
    </location>
</feature>
<dbReference type="AlphaFoldDB" id="A0A8J3QKX0"/>
<sequence length="384" mass="40125">MSGLNDFFVMLAEALHELVGLDASPELLRGIFLIALAGLAVAILIRAGQAAVQVGKAATGFVRKQVGNRFWRDAGKLASVISFVLLVLAYGLFWQKQTRTLDEALLDMGREHLAEIVPTAILTQVVLLSAYWFIFGRLTAVPTRTLLEPYRLVVGLAIAFAWLLLASVLPFVLAGGDSGTLGMAVLGLITVLGLCVPLLAKSVTAASKRAQQGKARASIAVALVALLMLTSLVATTVAAVYAAVSSDPSVAGLVATDFAILTVLLLFTGYRFRAYIGQAEVPAAVPHLIDFSLAISACAIALISLPGSEVTLGGVPPVVIAAGPALAVAAMIYIVHLRRSPQHTPRWRVCLAVAIVAGLLVGPVKALLSAPIAAFASILPVNWS</sequence>
<feature type="transmembrane region" description="Helical" evidence="1">
    <location>
        <begin position="116"/>
        <end position="140"/>
    </location>
</feature>
<feature type="transmembrane region" description="Helical" evidence="1">
    <location>
        <begin position="27"/>
        <end position="45"/>
    </location>
</feature>
<feature type="transmembrane region" description="Helical" evidence="1">
    <location>
        <begin position="152"/>
        <end position="173"/>
    </location>
</feature>
<keyword evidence="1" id="KW-0472">Membrane</keyword>
<keyword evidence="1" id="KW-0812">Transmembrane</keyword>
<feature type="transmembrane region" description="Helical" evidence="1">
    <location>
        <begin position="349"/>
        <end position="379"/>
    </location>
</feature>
<accession>A0A8J3QKX0</accession>
<reference evidence="2" key="1">
    <citation type="submission" date="2021-01" db="EMBL/GenBank/DDBJ databases">
        <title>Whole genome shotgun sequence of Rhizocola hellebori NBRC 109834.</title>
        <authorList>
            <person name="Komaki H."/>
            <person name="Tamura T."/>
        </authorList>
    </citation>
    <scope>NUCLEOTIDE SEQUENCE</scope>
    <source>
        <strain evidence="2">NBRC 109834</strain>
    </source>
</reference>
<evidence type="ECO:0000313" key="3">
    <source>
        <dbReference type="Proteomes" id="UP000612899"/>
    </source>
</evidence>
<feature type="transmembrane region" description="Helical" evidence="1">
    <location>
        <begin position="317"/>
        <end position="337"/>
    </location>
</feature>
<feature type="transmembrane region" description="Helical" evidence="1">
    <location>
        <begin position="250"/>
        <end position="272"/>
    </location>
</feature>
<gene>
    <name evidence="2" type="ORF">Rhe02_96670</name>
</gene>
<feature type="transmembrane region" description="Helical" evidence="1">
    <location>
        <begin position="221"/>
        <end position="244"/>
    </location>
</feature>
<proteinExistence type="predicted"/>
<evidence type="ECO:0000313" key="2">
    <source>
        <dbReference type="EMBL" id="GIH11600.1"/>
    </source>
</evidence>
<organism evidence="2 3">
    <name type="scientific">Rhizocola hellebori</name>
    <dbReference type="NCBI Taxonomy" id="1392758"/>
    <lineage>
        <taxon>Bacteria</taxon>
        <taxon>Bacillati</taxon>
        <taxon>Actinomycetota</taxon>
        <taxon>Actinomycetes</taxon>
        <taxon>Micromonosporales</taxon>
        <taxon>Micromonosporaceae</taxon>
        <taxon>Rhizocola</taxon>
    </lineage>
</organism>
<dbReference type="Proteomes" id="UP000612899">
    <property type="component" value="Unassembled WGS sequence"/>
</dbReference>
<dbReference type="EMBL" id="BONY01000146">
    <property type="protein sequence ID" value="GIH11600.1"/>
    <property type="molecule type" value="Genomic_DNA"/>
</dbReference>
<protein>
    <submittedName>
        <fullName evidence="2">Uncharacterized protein</fullName>
    </submittedName>
</protein>
<keyword evidence="3" id="KW-1185">Reference proteome</keyword>
<feature type="transmembrane region" description="Helical" evidence="1">
    <location>
        <begin position="284"/>
        <end position="305"/>
    </location>
</feature>